<gene>
    <name evidence="2" type="ORF">GU927_001805</name>
</gene>
<dbReference type="Proteomes" id="UP000731907">
    <property type="component" value="Unassembled WGS sequence"/>
</dbReference>
<proteinExistence type="predicted"/>
<dbReference type="RefSeq" id="WP_161760582.1">
    <property type="nucleotide sequence ID" value="NZ_JAAATX020000001.1"/>
</dbReference>
<protein>
    <submittedName>
        <fullName evidence="2">DUF4065 domain-containing protein</fullName>
    </submittedName>
</protein>
<accession>A0ABS6IZK5</accession>
<reference evidence="2 3" key="1">
    <citation type="submission" date="2021-06" db="EMBL/GenBank/DDBJ databases">
        <title>Rhodobacteraceae bacterium strain HSP-20.</title>
        <authorList>
            <person name="Chen W.-M."/>
        </authorList>
    </citation>
    <scope>NUCLEOTIDE SEQUENCE [LARGE SCALE GENOMIC DNA]</scope>
    <source>
        <strain evidence="2 3">HSP-20</strain>
    </source>
</reference>
<evidence type="ECO:0000259" key="1">
    <source>
        <dbReference type="Pfam" id="PF13274"/>
    </source>
</evidence>
<comment type="caution">
    <text evidence="2">The sequence shown here is derived from an EMBL/GenBank/DDBJ whole genome shotgun (WGS) entry which is preliminary data.</text>
</comment>
<feature type="domain" description="Antitoxin SocA-like Panacea" evidence="1">
    <location>
        <begin position="25"/>
        <end position="120"/>
    </location>
</feature>
<dbReference type="EMBL" id="JAAATX020000001">
    <property type="protein sequence ID" value="MBU9696572.1"/>
    <property type="molecule type" value="Genomic_DNA"/>
</dbReference>
<sequence>MAARMESVARYICEKSGWTVTNLQLQKLMYLAQMIHMGRTNGRRLFEGRFQAWDYGPVEPDLYHRLKMFGASSVRNVFSNALAFDQDDARRKVMNDVCDRFLKYSGGDLVEITHWDEGAWAKYYIPKARNVTIPDEAILEEYRNRNAA</sequence>
<organism evidence="2 3">
    <name type="scientific">Paragemmobacter amnigenus</name>
    <dbReference type="NCBI Taxonomy" id="2852097"/>
    <lineage>
        <taxon>Bacteria</taxon>
        <taxon>Pseudomonadati</taxon>
        <taxon>Pseudomonadota</taxon>
        <taxon>Alphaproteobacteria</taxon>
        <taxon>Rhodobacterales</taxon>
        <taxon>Paracoccaceae</taxon>
        <taxon>Paragemmobacter</taxon>
    </lineage>
</organism>
<dbReference type="Pfam" id="PF13274">
    <property type="entry name" value="SocA_Panacea"/>
    <property type="match status" value="1"/>
</dbReference>
<dbReference type="InterPro" id="IPR025272">
    <property type="entry name" value="SocA_Panacea"/>
</dbReference>
<name>A0ABS6IZK5_9RHOB</name>
<evidence type="ECO:0000313" key="3">
    <source>
        <dbReference type="Proteomes" id="UP000731907"/>
    </source>
</evidence>
<keyword evidence="3" id="KW-1185">Reference proteome</keyword>
<evidence type="ECO:0000313" key="2">
    <source>
        <dbReference type="EMBL" id="MBU9696572.1"/>
    </source>
</evidence>